<dbReference type="InterPro" id="IPR016181">
    <property type="entry name" value="Acyl_CoA_acyltransferase"/>
</dbReference>
<dbReference type="PANTHER" id="PTHR34070:SF1">
    <property type="entry name" value="DNA ALKYLATION REPAIR PROTEIN"/>
    <property type="match status" value="1"/>
</dbReference>
<keyword evidence="4" id="KW-1185">Reference proteome</keyword>
<dbReference type="Proteomes" id="UP000249300">
    <property type="component" value="Chromosome 1"/>
</dbReference>
<dbReference type="AlphaFoldDB" id="A0A2X4PEK1"/>
<dbReference type="PROSITE" id="PS51186">
    <property type="entry name" value="GNAT"/>
    <property type="match status" value="1"/>
</dbReference>
<evidence type="ECO:0000259" key="2">
    <source>
        <dbReference type="PROSITE" id="PS51729"/>
    </source>
</evidence>
<evidence type="ECO:0000313" key="3">
    <source>
        <dbReference type="EMBL" id="SQH72306.1"/>
    </source>
</evidence>
<dbReference type="SUPFAM" id="SSF48371">
    <property type="entry name" value="ARM repeat"/>
    <property type="match status" value="1"/>
</dbReference>
<feature type="domain" description="N-acetyltransferase" evidence="2">
    <location>
        <begin position="12"/>
        <end position="100"/>
    </location>
</feature>
<sequence>MLYQSRYQQHRIFANTPFRLTVKTPSGQEGGYIEVVCIADNFLKVLHTVVDPKHRGGGLGRELVDLAVRYAAEHRLKLLSACNDAAMLIQRNASQRALSASAEDIADYLRPMRQPEEKKYFVERVLGIKPGEYGFGDQVLPLTLPQLRKSEQILGPFSESLISELLSHPIHDLRLIAVIGLTGMYRKSKLPEERELLHQTYVQHFPGINNWDLVDLSAPYLIGDYAHKKGQDYTEIYSLSANSNLWIKRIGIVSTLGLVRQGIIAPTLHVVQENLSHPHHLIHKAMGWALREVGKKDVDQMISFIEQWGSFMPRTTLRYAIERLDQPTRKRLLSLR</sequence>
<feature type="domain" description="N-acetyltransferase" evidence="1">
    <location>
        <begin position="1"/>
        <end position="145"/>
    </location>
</feature>
<dbReference type="Gene3D" id="1.25.10.90">
    <property type="match status" value="1"/>
</dbReference>
<evidence type="ECO:0000259" key="1">
    <source>
        <dbReference type="PROSITE" id="PS51186"/>
    </source>
</evidence>
<reference evidence="3 4" key="1">
    <citation type="submission" date="2018-06" db="EMBL/GenBank/DDBJ databases">
        <authorList>
            <consortium name="Pathogen Informatics"/>
            <person name="Doyle S."/>
        </authorList>
    </citation>
    <scope>NUCLEOTIDE SEQUENCE [LARGE SCALE GENOMIC DNA]</scope>
    <source>
        <strain evidence="3 4">NCTC12858</strain>
    </source>
</reference>
<dbReference type="Gene3D" id="3.40.630.30">
    <property type="match status" value="1"/>
</dbReference>
<dbReference type="SUPFAM" id="SSF55729">
    <property type="entry name" value="Acyl-CoA N-acyltransferases (Nat)"/>
    <property type="match status" value="1"/>
</dbReference>
<dbReference type="PROSITE" id="PS51729">
    <property type="entry name" value="GNAT_YJDJ"/>
    <property type="match status" value="1"/>
</dbReference>
<organism evidence="3 4">
    <name type="scientific">Porphyromonas crevioricanis</name>
    <dbReference type="NCBI Taxonomy" id="393921"/>
    <lineage>
        <taxon>Bacteria</taxon>
        <taxon>Pseudomonadati</taxon>
        <taxon>Bacteroidota</taxon>
        <taxon>Bacteroidia</taxon>
        <taxon>Bacteroidales</taxon>
        <taxon>Porphyromonadaceae</taxon>
        <taxon>Porphyromonas</taxon>
    </lineage>
</organism>
<dbReference type="Pfam" id="PF08713">
    <property type="entry name" value="DNA_alkylation"/>
    <property type="match status" value="1"/>
</dbReference>
<evidence type="ECO:0000313" key="4">
    <source>
        <dbReference type="Proteomes" id="UP000249300"/>
    </source>
</evidence>
<dbReference type="RefSeq" id="WP_023939545.1">
    <property type="nucleotide sequence ID" value="NZ_LS483447.1"/>
</dbReference>
<dbReference type="InterPro" id="IPR016024">
    <property type="entry name" value="ARM-type_fold"/>
</dbReference>
<dbReference type="GO" id="GO:0016747">
    <property type="term" value="F:acyltransferase activity, transferring groups other than amino-acyl groups"/>
    <property type="evidence" value="ECO:0007669"/>
    <property type="project" value="InterPro"/>
</dbReference>
<name>A0A2X4PEK1_9PORP</name>
<proteinExistence type="predicted"/>
<dbReference type="EMBL" id="LS483447">
    <property type="protein sequence ID" value="SQH72306.1"/>
    <property type="molecule type" value="Genomic_DNA"/>
</dbReference>
<protein>
    <submittedName>
        <fullName evidence="3">DNA alkylation repair enzyme</fullName>
    </submittedName>
</protein>
<accession>A0A2X4PEK1</accession>
<dbReference type="CDD" id="cd04301">
    <property type="entry name" value="NAT_SF"/>
    <property type="match status" value="1"/>
</dbReference>
<dbReference type="CDD" id="cd06561">
    <property type="entry name" value="AlkD_like"/>
    <property type="match status" value="1"/>
</dbReference>
<dbReference type="InterPro" id="IPR031165">
    <property type="entry name" value="GNAT_YJDJ"/>
</dbReference>
<dbReference type="Pfam" id="PF14542">
    <property type="entry name" value="Acetyltransf_CG"/>
    <property type="match status" value="1"/>
</dbReference>
<dbReference type="InterPro" id="IPR000182">
    <property type="entry name" value="GNAT_dom"/>
</dbReference>
<dbReference type="InterPro" id="IPR014825">
    <property type="entry name" value="DNA_alkylation"/>
</dbReference>
<dbReference type="KEGG" id="pcre:NCTC12858_00117"/>
<gene>
    <name evidence="3" type="ORF">NCTC12858_00117</name>
</gene>
<dbReference type="PANTHER" id="PTHR34070">
    <property type="entry name" value="ARMADILLO-TYPE FOLD"/>
    <property type="match status" value="1"/>
</dbReference>